<dbReference type="EMBL" id="QFFI01000062">
    <property type="protein sequence ID" value="PWG60948.1"/>
    <property type="molecule type" value="Genomic_DNA"/>
</dbReference>
<dbReference type="RefSeq" id="WP_109680387.1">
    <property type="nucleotide sequence ID" value="NZ_CP086615.1"/>
</dbReference>
<dbReference type="HAMAP" id="MF_00835">
    <property type="entry name" value="BioC"/>
    <property type="match status" value="1"/>
</dbReference>
<comment type="similarity">
    <text evidence="8">Belongs to the methyltransferase superfamily.</text>
</comment>
<name>A0A2U2MVR0_9GAMM</name>
<comment type="function">
    <text evidence="8">Converts the free carboxyl group of a malonyl-thioester to its methyl ester by transfer of a methyl group from S-adenosyl-L-methionine (SAM). It allows to synthesize pimeloyl-ACP via the fatty acid synthetic pathway.</text>
</comment>
<dbReference type="GO" id="GO:0102130">
    <property type="term" value="F:malonyl-CoA methyltransferase activity"/>
    <property type="evidence" value="ECO:0007669"/>
    <property type="project" value="UniProtKB-EC"/>
</dbReference>
<dbReference type="GO" id="GO:0032259">
    <property type="term" value="P:methylation"/>
    <property type="evidence" value="ECO:0007669"/>
    <property type="project" value="UniProtKB-KW"/>
</dbReference>
<evidence type="ECO:0000256" key="8">
    <source>
        <dbReference type="HAMAP-Rule" id="MF_00835"/>
    </source>
</evidence>
<dbReference type="Proteomes" id="UP000245474">
    <property type="component" value="Unassembled WGS sequence"/>
</dbReference>
<evidence type="ECO:0000256" key="7">
    <source>
        <dbReference type="ARBA" id="ARBA00022756"/>
    </source>
</evidence>
<evidence type="ECO:0000259" key="9">
    <source>
        <dbReference type="Pfam" id="PF08241"/>
    </source>
</evidence>
<comment type="catalytic activity">
    <reaction evidence="1 8">
        <text>malonyl-[ACP] + S-adenosyl-L-methionine = malonyl-[ACP] methyl ester + S-adenosyl-L-homocysteine</text>
        <dbReference type="Rhea" id="RHEA:17105"/>
        <dbReference type="Rhea" id="RHEA-COMP:9623"/>
        <dbReference type="Rhea" id="RHEA-COMP:9954"/>
        <dbReference type="ChEBI" id="CHEBI:57856"/>
        <dbReference type="ChEBI" id="CHEBI:59789"/>
        <dbReference type="ChEBI" id="CHEBI:78449"/>
        <dbReference type="ChEBI" id="CHEBI:78845"/>
        <dbReference type="EC" id="2.1.1.197"/>
    </reaction>
</comment>
<evidence type="ECO:0000313" key="10">
    <source>
        <dbReference type="EMBL" id="PWG60948.1"/>
    </source>
</evidence>
<dbReference type="PANTHER" id="PTHR13090">
    <property type="entry name" value="ARGININE-HYDROXYLASE NDUFAF5, MITOCHONDRIAL"/>
    <property type="match status" value="1"/>
</dbReference>
<dbReference type="Gene3D" id="3.40.50.150">
    <property type="entry name" value="Vaccinia Virus protein VP39"/>
    <property type="match status" value="1"/>
</dbReference>
<dbReference type="SUPFAM" id="SSF53335">
    <property type="entry name" value="S-adenosyl-L-methionine-dependent methyltransferases"/>
    <property type="match status" value="1"/>
</dbReference>
<dbReference type="NCBIfam" id="TIGR02072">
    <property type="entry name" value="BioC"/>
    <property type="match status" value="1"/>
</dbReference>
<dbReference type="Pfam" id="PF08241">
    <property type="entry name" value="Methyltransf_11"/>
    <property type="match status" value="1"/>
</dbReference>
<comment type="pathway">
    <text evidence="2 8">Cofactor biosynthesis; biotin biosynthesis.</text>
</comment>
<keyword evidence="11" id="KW-1185">Reference proteome</keyword>
<dbReference type="CDD" id="cd02440">
    <property type="entry name" value="AdoMet_MTases"/>
    <property type="match status" value="1"/>
</dbReference>
<dbReference type="EC" id="2.1.1.197" evidence="3 8"/>
<keyword evidence="5 8" id="KW-0808">Transferase</keyword>
<evidence type="ECO:0000256" key="6">
    <source>
        <dbReference type="ARBA" id="ARBA00022691"/>
    </source>
</evidence>
<evidence type="ECO:0000313" key="11">
    <source>
        <dbReference type="Proteomes" id="UP000245474"/>
    </source>
</evidence>
<dbReference type="OrthoDB" id="9760689at2"/>
<comment type="caution">
    <text evidence="10">The sequence shown here is derived from an EMBL/GenBank/DDBJ whole genome shotgun (WGS) entry which is preliminary data.</text>
</comment>
<gene>
    <name evidence="8 10" type="primary">bioC</name>
    <name evidence="10" type="ORF">DEM34_18960</name>
</gene>
<keyword evidence="6 8" id="KW-0949">S-adenosyl-L-methionine</keyword>
<keyword evidence="7 8" id="KW-0093">Biotin biosynthesis</keyword>
<dbReference type="InterPro" id="IPR011814">
    <property type="entry name" value="BioC"/>
</dbReference>
<evidence type="ECO:0000256" key="2">
    <source>
        <dbReference type="ARBA" id="ARBA00004746"/>
    </source>
</evidence>
<protein>
    <recommendedName>
        <fullName evidence="3 8">Malonyl-[acyl-carrier protein] O-methyltransferase</fullName>
        <shortName evidence="8">Malonyl-ACP O-methyltransferase</shortName>
        <ecNumber evidence="3 8">2.1.1.197</ecNumber>
    </recommendedName>
    <alternativeName>
        <fullName evidence="8">Biotin synthesis protein BioC</fullName>
    </alternativeName>
</protein>
<accession>A0A2U2MVR0</accession>
<evidence type="ECO:0000256" key="4">
    <source>
        <dbReference type="ARBA" id="ARBA00022603"/>
    </source>
</evidence>
<reference evidence="10 11" key="1">
    <citation type="submission" date="2018-05" db="EMBL/GenBank/DDBJ databases">
        <title>Spiribacter halobius sp. nov., a moderately halophilic bacterium isolated from marine solar saltern.</title>
        <authorList>
            <person name="Zheng W.-S."/>
            <person name="Lu D.-C."/>
            <person name="Du Z.-J."/>
        </authorList>
    </citation>
    <scope>NUCLEOTIDE SEQUENCE [LARGE SCALE GENOMIC DNA]</scope>
    <source>
        <strain evidence="10 11">E85</strain>
    </source>
</reference>
<evidence type="ECO:0000256" key="5">
    <source>
        <dbReference type="ARBA" id="ARBA00022679"/>
    </source>
</evidence>
<dbReference type="InterPro" id="IPR029063">
    <property type="entry name" value="SAM-dependent_MTases_sf"/>
</dbReference>
<evidence type="ECO:0000256" key="1">
    <source>
        <dbReference type="ARBA" id="ARBA00000852"/>
    </source>
</evidence>
<dbReference type="InterPro" id="IPR050602">
    <property type="entry name" value="Malonyl-ACP_OMT"/>
</dbReference>
<organism evidence="10 11">
    <name type="scientific">Sediminicurvatus halobius</name>
    <dbReference type="NCBI Taxonomy" id="2182432"/>
    <lineage>
        <taxon>Bacteria</taxon>
        <taxon>Pseudomonadati</taxon>
        <taxon>Pseudomonadota</taxon>
        <taxon>Gammaproteobacteria</taxon>
        <taxon>Chromatiales</taxon>
        <taxon>Ectothiorhodospiraceae</taxon>
        <taxon>Sediminicurvatus</taxon>
    </lineage>
</organism>
<evidence type="ECO:0000256" key="3">
    <source>
        <dbReference type="ARBA" id="ARBA00012327"/>
    </source>
</evidence>
<dbReference type="InterPro" id="IPR013216">
    <property type="entry name" value="Methyltransf_11"/>
</dbReference>
<dbReference type="GO" id="GO:0008757">
    <property type="term" value="F:S-adenosylmethionine-dependent methyltransferase activity"/>
    <property type="evidence" value="ECO:0007669"/>
    <property type="project" value="InterPro"/>
</dbReference>
<feature type="domain" description="Methyltransferase type 11" evidence="9">
    <location>
        <begin position="53"/>
        <end position="149"/>
    </location>
</feature>
<dbReference type="GO" id="GO:0010340">
    <property type="term" value="F:carboxyl-O-methyltransferase activity"/>
    <property type="evidence" value="ECO:0007669"/>
    <property type="project" value="UniProtKB-UniRule"/>
</dbReference>
<dbReference type="UniPathway" id="UPA00078"/>
<dbReference type="GO" id="GO:0009102">
    <property type="term" value="P:biotin biosynthetic process"/>
    <property type="evidence" value="ECO:0007669"/>
    <property type="project" value="UniProtKB-UniRule"/>
</dbReference>
<dbReference type="AlphaFoldDB" id="A0A2U2MVR0"/>
<sequence length="334" mass="37389">MRESSDEPDPHALERAFDRAAATYDRAAVLQREIGRRMLQRMEFIRLAPERVVDLGAGTGERTVDLRRRFRKARVIALDRSRGMLQRARSRGSWLRSLPVIRGDVRSLPLADRSVDLLFANAVFHLCRDLSALFRECQRVLRPGGLLMFTTFGPDTLRELRESWTAADDHRHVNDFVDMHDIGDALVSAWFGDPVVDVEHFRLTYATPVDVMRDLKAMGEQTIQGGRAPGLTGRGRWQRMASAYERYRDPKGRLPATCEVIYGHARATGVVPQKRADGGGTDFYLDFFVGQGPGVQSDDGCGRCSVDARNQAPQSPGSRIFNGCVELRPCSVTA</sequence>
<proteinExistence type="inferred from homology"/>
<keyword evidence="4 8" id="KW-0489">Methyltransferase</keyword>
<dbReference type="PANTHER" id="PTHR13090:SF1">
    <property type="entry name" value="ARGININE-HYDROXYLASE NDUFAF5, MITOCHONDRIAL"/>
    <property type="match status" value="1"/>
</dbReference>